<organism evidence="1 2">
    <name type="scientific">Novosphingobium aerophilum</name>
    <dbReference type="NCBI Taxonomy" id="2839843"/>
    <lineage>
        <taxon>Bacteria</taxon>
        <taxon>Pseudomonadati</taxon>
        <taxon>Pseudomonadota</taxon>
        <taxon>Alphaproteobacteria</taxon>
        <taxon>Sphingomonadales</taxon>
        <taxon>Sphingomonadaceae</taxon>
        <taxon>Novosphingobium</taxon>
    </lineage>
</organism>
<name>A0A7X1FAM1_9SPHN</name>
<reference evidence="1 2" key="1">
    <citation type="submission" date="2020-08" db="EMBL/GenBank/DDBJ databases">
        <title>The genome sequence of Novosphingobium flavum 4Y4.</title>
        <authorList>
            <person name="Liu Y."/>
        </authorList>
    </citation>
    <scope>NUCLEOTIDE SEQUENCE [LARGE SCALE GENOMIC DNA]</scope>
    <source>
        <strain evidence="1 2">4Y4</strain>
    </source>
</reference>
<keyword evidence="2" id="KW-1185">Reference proteome</keyword>
<evidence type="ECO:0000313" key="1">
    <source>
        <dbReference type="EMBL" id="MBC2653457.1"/>
    </source>
</evidence>
<dbReference type="Proteomes" id="UP000520156">
    <property type="component" value="Unassembled WGS sequence"/>
</dbReference>
<dbReference type="RefSeq" id="WP_185684833.1">
    <property type="nucleotide sequence ID" value="NZ_JACLAU010000048.1"/>
</dbReference>
<comment type="caution">
    <text evidence="1">The sequence shown here is derived from an EMBL/GenBank/DDBJ whole genome shotgun (WGS) entry which is preliminary data.</text>
</comment>
<accession>A0A7X1FAM1</accession>
<dbReference type="EMBL" id="JACLAU010000048">
    <property type="protein sequence ID" value="MBC2653457.1"/>
    <property type="molecule type" value="Genomic_DNA"/>
</dbReference>
<dbReference type="AlphaFoldDB" id="A0A7X1FAM1"/>
<protein>
    <submittedName>
        <fullName evidence="1">Uncharacterized protein</fullName>
    </submittedName>
</protein>
<sequence>MRLDPEVRHKLQEAAKQAERSFPADLEARIVATCDLDHQGVELLRAIASEIALIQKMTSSRWHRKLKAWAAVAEMLRLGPIHDFNPDQPQNDDHVITAFKTLEAVERDRSELVDRLADMGIAARQDPDKPPVGEAGIARLPDPTRSSTRLLCQKLDDEAQQAQALALLEEIIQLDAQVRKAHAAFNGALRPYLDETNAGRKIYRDYLRKEAARKRSLGEPYNILHLTEVEP</sequence>
<proteinExistence type="predicted"/>
<evidence type="ECO:0000313" key="2">
    <source>
        <dbReference type="Proteomes" id="UP000520156"/>
    </source>
</evidence>
<gene>
    <name evidence="1" type="ORF">H7F49_17365</name>
</gene>